<name>A0A814W407_9BILA</name>
<evidence type="ECO:0000256" key="6">
    <source>
        <dbReference type="ARBA" id="ARBA00023163"/>
    </source>
</evidence>
<dbReference type="PRINTS" id="PR00047">
    <property type="entry name" value="STROIDFINGER"/>
</dbReference>
<dbReference type="Pfam" id="PF00105">
    <property type="entry name" value="zf-C4"/>
    <property type="match status" value="1"/>
</dbReference>
<comment type="caution">
    <text evidence="11">The sequence shown here is derived from an EMBL/GenBank/DDBJ whole genome shotgun (WGS) entry which is preliminary data.</text>
</comment>
<dbReference type="GO" id="GO:0043565">
    <property type="term" value="F:sequence-specific DNA binding"/>
    <property type="evidence" value="ECO:0007669"/>
    <property type="project" value="InterPro"/>
</dbReference>
<evidence type="ECO:0000256" key="5">
    <source>
        <dbReference type="ARBA" id="ARBA00023125"/>
    </source>
</evidence>
<reference evidence="11" key="1">
    <citation type="submission" date="2021-02" db="EMBL/GenBank/DDBJ databases">
        <authorList>
            <person name="Nowell W R."/>
        </authorList>
    </citation>
    <scope>NUCLEOTIDE SEQUENCE</scope>
</reference>
<dbReference type="PANTHER" id="PTHR45680">
    <property type="entry name" value="NUCLEAR HORMONE RECEPTOR FAMILY"/>
    <property type="match status" value="1"/>
</dbReference>
<dbReference type="InterPro" id="IPR013088">
    <property type="entry name" value="Znf_NHR/GATA"/>
</dbReference>
<keyword evidence="5" id="KW-0238">DNA-binding</keyword>
<dbReference type="SMART" id="SM00399">
    <property type="entry name" value="ZnF_C4"/>
    <property type="match status" value="1"/>
</dbReference>
<dbReference type="GO" id="GO:0003700">
    <property type="term" value="F:DNA-binding transcription factor activity"/>
    <property type="evidence" value="ECO:0007669"/>
    <property type="project" value="InterPro"/>
</dbReference>
<keyword evidence="6" id="KW-0804">Transcription</keyword>
<dbReference type="GO" id="GO:0008270">
    <property type="term" value="F:zinc ion binding"/>
    <property type="evidence" value="ECO:0007669"/>
    <property type="project" value="UniProtKB-KW"/>
</dbReference>
<evidence type="ECO:0000256" key="3">
    <source>
        <dbReference type="ARBA" id="ARBA00022833"/>
    </source>
</evidence>
<evidence type="ECO:0000256" key="1">
    <source>
        <dbReference type="ARBA" id="ARBA00022723"/>
    </source>
</evidence>
<keyword evidence="1" id="KW-0479">Metal-binding</keyword>
<evidence type="ECO:0000313" key="11">
    <source>
        <dbReference type="EMBL" id="CAF1197123.1"/>
    </source>
</evidence>
<dbReference type="Gene3D" id="3.30.50.10">
    <property type="entry name" value="Erythroid Transcription Factor GATA-1, subunit A"/>
    <property type="match status" value="1"/>
</dbReference>
<dbReference type="PROSITE" id="PS51030">
    <property type="entry name" value="NUCLEAR_REC_DBD_2"/>
    <property type="match status" value="1"/>
</dbReference>
<keyword evidence="7" id="KW-0675">Receptor</keyword>
<keyword evidence="4" id="KW-0805">Transcription regulation</keyword>
<protein>
    <recommendedName>
        <fullName evidence="10">Nuclear receptor domain-containing protein</fullName>
    </recommendedName>
</protein>
<evidence type="ECO:0000256" key="9">
    <source>
        <dbReference type="SAM" id="MobiDB-lite"/>
    </source>
</evidence>
<feature type="domain" description="Nuclear receptor" evidence="10">
    <location>
        <begin position="12"/>
        <end position="94"/>
    </location>
</feature>
<keyword evidence="2" id="KW-0863">Zinc-finger</keyword>
<evidence type="ECO:0000256" key="7">
    <source>
        <dbReference type="ARBA" id="ARBA00023170"/>
    </source>
</evidence>
<evidence type="ECO:0000313" key="13">
    <source>
        <dbReference type="Proteomes" id="UP000663860"/>
    </source>
</evidence>
<organism evidence="11 13">
    <name type="scientific">Adineta steineri</name>
    <dbReference type="NCBI Taxonomy" id="433720"/>
    <lineage>
        <taxon>Eukaryota</taxon>
        <taxon>Metazoa</taxon>
        <taxon>Spiralia</taxon>
        <taxon>Gnathifera</taxon>
        <taxon>Rotifera</taxon>
        <taxon>Eurotatoria</taxon>
        <taxon>Bdelloidea</taxon>
        <taxon>Adinetida</taxon>
        <taxon>Adinetidae</taxon>
        <taxon>Adineta</taxon>
    </lineage>
</organism>
<dbReference type="Proteomes" id="UP000663860">
    <property type="component" value="Unassembled WGS sequence"/>
</dbReference>
<keyword evidence="8" id="KW-0539">Nucleus</keyword>
<dbReference type="SUPFAM" id="SSF57716">
    <property type="entry name" value="Glucocorticoid receptor-like (DNA-binding domain)"/>
    <property type="match status" value="1"/>
</dbReference>
<accession>A0A814W407</accession>
<dbReference type="Proteomes" id="UP000663868">
    <property type="component" value="Unassembled WGS sequence"/>
</dbReference>
<keyword evidence="3" id="KW-0862">Zinc</keyword>
<dbReference type="InterPro" id="IPR001628">
    <property type="entry name" value="Znf_hrmn_rcpt"/>
</dbReference>
<evidence type="ECO:0000256" key="8">
    <source>
        <dbReference type="ARBA" id="ARBA00023242"/>
    </source>
</evidence>
<feature type="region of interest" description="Disordered" evidence="9">
    <location>
        <begin position="132"/>
        <end position="165"/>
    </location>
</feature>
<gene>
    <name evidence="11" type="ORF">IZO911_LOCUS28387</name>
    <name evidence="12" type="ORF">KXQ929_LOCUS15811</name>
</gene>
<evidence type="ECO:0000259" key="10">
    <source>
        <dbReference type="PROSITE" id="PS51030"/>
    </source>
</evidence>
<dbReference type="AlphaFoldDB" id="A0A814W407"/>
<dbReference type="EMBL" id="CAJNOE010000402">
    <property type="protein sequence ID" value="CAF1197123.1"/>
    <property type="molecule type" value="Genomic_DNA"/>
</dbReference>
<evidence type="ECO:0000256" key="4">
    <source>
        <dbReference type="ARBA" id="ARBA00023015"/>
    </source>
</evidence>
<dbReference type="PANTHER" id="PTHR45680:SF29">
    <property type="entry name" value="NUCLEAR HORMONE RECEPTOR FAMILY"/>
    <property type="match status" value="1"/>
</dbReference>
<dbReference type="InterPro" id="IPR051152">
    <property type="entry name" value="C.elegans_Orphan_NR"/>
</dbReference>
<evidence type="ECO:0000256" key="2">
    <source>
        <dbReference type="ARBA" id="ARBA00022771"/>
    </source>
</evidence>
<proteinExistence type="predicted"/>
<dbReference type="EMBL" id="CAJOBB010000932">
    <property type="protein sequence ID" value="CAF3778937.1"/>
    <property type="molecule type" value="Genomic_DNA"/>
</dbReference>
<evidence type="ECO:0000313" key="12">
    <source>
        <dbReference type="EMBL" id="CAF3778937.1"/>
    </source>
</evidence>
<sequence>MWQEHQQTSTSPFDCAVCGACVYGNNSGIRTCLPCKSFFRRHAFLPSNTLKCNQNGTCNIEATRRYFSASLPPCRACRLQKCLEVGMDQSLLRPRSASSPPLTTVIERLFNTTLIKTASLDENAVPARLKKQIESESDTQINNDKTMIGRPRCSSDANDYPHHRF</sequence>